<dbReference type="PIRSF" id="PIRSF028188">
    <property type="entry name" value="Amdntrnsf_FN0238"/>
    <property type="match status" value="1"/>
</dbReference>
<reference evidence="1 2" key="1">
    <citation type="journal article" date="2015" name="Genome Announc.">
        <title>Draft Genome Sequences of Marine Isolates of Thalassomonas viridans and Thalassomonas actiniarum.</title>
        <authorList>
            <person name="Olonade I."/>
            <person name="van Zyl L.J."/>
            <person name="Trindade M."/>
        </authorList>
    </citation>
    <scope>NUCLEOTIDE SEQUENCE [LARGE SCALE GENOMIC DNA]</scope>
    <source>
        <strain evidence="1 2">XOM25</strain>
    </source>
</reference>
<dbReference type="Pfam" id="PF19420">
    <property type="entry name" value="DDAH_eukar"/>
    <property type="match status" value="1"/>
</dbReference>
<keyword evidence="2" id="KW-1185">Reference proteome</keyword>
<dbReference type="KEGG" id="tvd:SG34_026200"/>
<protein>
    <submittedName>
        <fullName evidence="1">Amidinotransferase</fullName>
    </submittedName>
</protein>
<evidence type="ECO:0000313" key="2">
    <source>
        <dbReference type="Proteomes" id="UP000032352"/>
    </source>
</evidence>
<organism evidence="1 2">
    <name type="scientific">Thalassomonas viridans</name>
    <dbReference type="NCBI Taxonomy" id="137584"/>
    <lineage>
        <taxon>Bacteria</taxon>
        <taxon>Pseudomonadati</taxon>
        <taxon>Pseudomonadota</taxon>
        <taxon>Gammaproteobacteria</taxon>
        <taxon>Alteromonadales</taxon>
        <taxon>Colwelliaceae</taxon>
        <taxon>Thalassomonas</taxon>
    </lineage>
</organism>
<reference evidence="1 2" key="2">
    <citation type="journal article" date="2022" name="Mar. Drugs">
        <title>Bioassay-Guided Fractionation Leads to the Detection of Cholic Acid Generated by the Rare Thalassomonas sp.</title>
        <authorList>
            <person name="Pheiffer F."/>
            <person name="Schneider Y.K."/>
            <person name="Hansen E.H."/>
            <person name="Andersen J.H."/>
            <person name="Isaksson J."/>
            <person name="Busche T."/>
            <person name="R C."/>
            <person name="Kalinowski J."/>
            <person name="Zyl L.V."/>
            <person name="Trindade M."/>
        </authorList>
    </citation>
    <scope>NUCLEOTIDE SEQUENCE [LARGE SCALE GENOMIC DNA]</scope>
    <source>
        <strain evidence="1 2">XOM25</strain>
    </source>
</reference>
<name>A0AAF0C701_9GAMM</name>
<dbReference type="NCBIfam" id="NF046062">
    <property type="entry name" value="citrull_CtlX"/>
    <property type="match status" value="1"/>
</dbReference>
<evidence type="ECO:0000313" key="1">
    <source>
        <dbReference type="EMBL" id="WDE04767.1"/>
    </source>
</evidence>
<dbReference type="RefSeq" id="WP_044839591.1">
    <property type="nucleotide sequence ID" value="NZ_CP059733.1"/>
</dbReference>
<dbReference type="EMBL" id="CP059733">
    <property type="protein sequence ID" value="WDE04767.1"/>
    <property type="molecule type" value="Genomic_DNA"/>
</dbReference>
<dbReference type="Proteomes" id="UP000032352">
    <property type="component" value="Chromosome"/>
</dbReference>
<sequence>MKTYQQAPGAVVMIRPHHFCPNPQTAADNAFQTSNQDLKEQDIKTKALAQVDAAAATLSRCGVEVMLFDDETTATPDSVFPNNWFSTHENGAVGIYPMFCENRRRERRTDILTRLSSIYRVTQTFDYAHFENQAQFLEGTGAMVLDHVNRIAYAVKSKRMSDWVLNHFCRDFNYQALAFHACDENGVDIYHTNVLMCIGTGFAMIGAELIKDMQERDKVMQSLQMGGREVIALSLEQIKHFAGNALELRTPAGNILAISQTAYDSLNLEQINTIEKHVKIVPLDVSTIELAGGSIRCMLAGIHLPKKSETLADCS</sequence>
<gene>
    <name evidence="1" type="ORF">SG34_026200</name>
</gene>
<accession>A0AAF0C701</accession>
<dbReference type="PANTHER" id="PTHR43224:SF1">
    <property type="entry name" value="AMIDINOTRANSFERASE"/>
    <property type="match status" value="1"/>
</dbReference>
<dbReference type="InterPro" id="IPR014541">
    <property type="entry name" value="Amdntrnsf_FN0238"/>
</dbReference>
<dbReference type="AlphaFoldDB" id="A0AAF0C701"/>
<dbReference type="PANTHER" id="PTHR43224">
    <property type="entry name" value="AMIDINOTRANSFERASE"/>
    <property type="match status" value="1"/>
</dbReference>
<dbReference type="SUPFAM" id="SSF55909">
    <property type="entry name" value="Pentein"/>
    <property type="match status" value="1"/>
</dbReference>
<proteinExistence type="predicted"/>
<dbReference type="Gene3D" id="3.75.10.10">
    <property type="entry name" value="L-arginine/glycine Amidinotransferase, Chain A"/>
    <property type="match status" value="1"/>
</dbReference>